<dbReference type="SUPFAM" id="SSF53335">
    <property type="entry name" value="S-adenosyl-L-methionine-dependent methyltransferases"/>
    <property type="match status" value="1"/>
</dbReference>
<reference evidence="1 2" key="1">
    <citation type="submission" date="2018-11" db="EMBL/GenBank/DDBJ databases">
        <title>Sequencing the genomes of 1000 actinobacteria strains.</title>
        <authorList>
            <person name="Klenk H.-P."/>
        </authorList>
    </citation>
    <scope>NUCLEOTIDE SEQUENCE [LARGE SCALE GENOMIC DNA]</scope>
    <source>
        <strain evidence="1 2">DSM 44254</strain>
    </source>
</reference>
<protein>
    <submittedName>
        <fullName evidence="1">Uncharacterized protein</fullName>
    </submittedName>
</protein>
<dbReference type="InterPro" id="IPR029063">
    <property type="entry name" value="SAM-dependent_MTases_sf"/>
</dbReference>
<evidence type="ECO:0000313" key="1">
    <source>
        <dbReference type="EMBL" id="ROO83754.1"/>
    </source>
</evidence>
<organism evidence="1 2">
    <name type="scientific">Actinocorallia herbida</name>
    <dbReference type="NCBI Taxonomy" id="58109"/>
    <lineage>
        <taxon>Bacteria</taxon>
        <taxon>Bacillati</taxon>
        <taxon>Actinomycetota</taxon>
        <taxon>Actinomycetes</taxon>
        <taxon>Streptosporangiales</taxon>
        <taxon>Thermomonosporaceae</taxon>
        <taxon>Actinocorallia</taxon>
    </lineage>
</organism>
<dbReference type="EMBL" id="RJKE01000001">
    <property type="protein sequence ID" value="ROO83754.1"/>
    <property type="molecule type" value="Genomic_DNA"/>
</dbReference>
<evidence type="ECO:0000313" key="2">
    <source>
        <dbReference type="Proteomes" id="UP000272400"/>
    </source>
</evidence>
<gene>
    <name evidence="1" type="ORF">EDD29_1263</name>
</gene>
<dbReference type="RefSeq" id="WP_123663151.1">
    <property type="nucleotide sequence ID" value="NZ_RJKE01000001.1"/>
</dbReference>
<comment type="caution">
    <text evidence="1">The sequence shown here is derived from an EMBL/GenBank/DDBJ whole genome shotgun (WGS) entry which is preliminary data.</text>
</comment>
<accession>A0A3N1CRH4</accession>
<proteinExistence type="predicted"/>
<dbReference type="Proteomes" id="UP000272400">
    <property type="component" value="Unassembled WGS sequence"/>
</dbReference>
<sequence>MTGHLARALGIAEHSRVLLVGAPPAFDLGELPADVLLTSALPDTPRPGSGEPSWHVIVAFCPDREALEETLPELAGALAPSGTLCLTWPSDGPLTEAVVRAEAHGHALTTGEAVWDLIPEWPALRFARAT</sequence>
<keyword evidence="2" id="KW-1185">Reference proteome</keyword>
<dbReference type="OrthoDB" id="9800461at2"/>
<dbReference type="AlphaFoldDB" id="A0A3N1CRH4"/>
<name>A0A3N1CRH4_9ACTN</name>